<evidence type="ECO:0000256" key="2">
    <source>
        <dbReference type="PROSITE-ProRule" id="PRU00023"/>
    </source>
</evidence>
<dbReference type="PROSITE" id="PS50297">
    <property type="entry name" value="ANK_REP_REGION"/>
    <property type="match status" value="1"/>
</dbReference>
<name>A0A8H6HWP6_9AGAR</name>
<evidence type="ECO:0000256" key="1">
    <source>
        <dbReference type="ARBA" id="ARBA00022737"/>
    </source>
</evidence>
<reference evidence="4 5" key="1">
    <citation type="submission" date="2020-07" db="EMBL/GenBank/DDBJ databases">
        <title>Comparative genomics of pyrophilous fungi reveals a link between fire events and developmental genes.</title>
        <authorList>
            <consortium name="DOE Joint Genome Institute"/>
            <person name="Steindorff A.S."/>
            <person name="Carver A."/>
            <person name="Calhoun S."/>
            <person name="Stillman K."/>
            <person name="Liu H."/>
            <person name="Lipzen A."/>
            <person name="Pangilinan J."/>
            <person name="Labutti K."/>
            <person name="Bruns T.D."/>
            <person name="Grigoriev I.V."/>
        </authorList>
    </citation>
    <scope>NUCLEOTIDE SEQUENCE [LARGE SCALE GENOMIC DNA]</scope>
    <source>
        <strain evidence="4 5">CBS 144469</strain>
    </source>
</reference>
<proteinExistence type="predicted"/>
<keyword evidence="5" id="KW-1185">Reference proteome</keyword>
<gene>
    <name evidence="4" type="ORF">DFP72DRAFT_902290</name>
</gene>
<dbReference type="AlphaFoldDB" id="A0A8H6HWP6"/>
<dbReference type="PROSITE" id="PS50088">
    <property type="entry name" value="ANK_REPEAT"/>
    <property type="match status" value="1"/>
</dbReference>
<accession>A0A8H6HWP6</accession>
<feature type="domain" description="Nephrocystin 3-like N-terminal" evidence="3">
    <location>
        <begin position="87"/>
        <end position="249"/>
    </location>
</feature>
<evidence type="ECO:0000259" key="3">
    <source>
        <dbReference type="Pfam" id="PF24883"/>
    </source>
</evidence>
<dbReference type="Proteomes" id="UP000521943">
    <property type="component" value="Unassembled WGS sequence"/>
</dbReference>
<evidence type="ECO:0000313" key="4">
    <source>
        <dbReference type="EMBL" id="KAF6753233.1"/>
    </source>
</evidence>
<dbReference type="PANTHER" id="PTHR10039">
    <property type="entry name" value="AMELOGENIN"/>
    <property type="match status" value="1"/>
</dbReference>
<dbReference type="PANTHER" id="PTHR10039:SF15">
    <property type="entry name" value="NACHT DOMAIN-CONTAINING PROTEIN"/>
    <property type="match status" value="1"/>
</dbReference>
<dbReference type="InterPro" id="IPR036770">
    <property type="entry name" value="Ankyrin_rpt-contain_sf"/>
</dbReference>
<protein>
    <recommendedName>
        <fullName evidence="3">Nephrocystin 3-like N-terminal domain-containing protein</fullName>
    </recommendedName>
</protein>
<keyword evidence="1" id="KW-0677">Repeat</keyword>
<dbReference type="SUPFAM" id="SSF48403">
    <property type="entry name" value="Ankyrin repeat"/>
    <property type="match status" value="1"/>
</dbReference>
<dbReference type="SMART" id="SM00248">
    <property type="entry name" value="ANK"/>
    <property type="match status" value="7"/>
</dbReference>
<dbReference type="SUPFAM" id="SSF52540">
    <property type="entry name" value="P-loop containing nucleoside triphosphate hydrolases"/>
    <property type="match status" value="1"/>
</dbReference>
<evidence type="ECO:0000313" key="5">
    <source>
        <dbReference type="Proteomes" id="UP000521943"/>
    </source>
</evidence>
<dbReference type="InterPro" id="IPR056884">
    <property type="entry name" value="NPHP3-like_N"/>
</dbReference>
<dbReference type="InterPro" id="IPR002110">
    <property type="entry name" value="Ankyrin_rpt"/>
</dbReference>
<dbReference type="EMBL" id="JACGCI010000040">
    <property type="protein sequence ID" value="KAF6753233.1"/>
    <property type="molecule type" value="Genomic_DNA"/>
</dbReference>
<sequence>MQSIANKPAGLPTGPAYVNSGQFLSGAQNFGIGQASFTTVAGNRITNIYAASGAAVDVSNLEELLKWINGPEFRAIYRANLARRMPQTGNWFFGRFEFALFVREKGVVLWVTGLPGAGKTVLASIIIEYLEEAPSTLENCKNAVTVYAYLRYSERFTLHDILAGLLSQLVRSHDVVFEWIKTTAAYRNHKKLGDICTAADALELLRGAMRLFSRVFVVIDGLDEVDDMVKEGLLNAIPTLQANFLITSRPLEMFRCQVPDAVEISIQANLEDIALYVEETIKMSSRLKSILKDDIELKKRLQSQICEKSQGMFLLAHLQMDALVRGSRSVASLMKILNSLPEGVNELYRDCLERIDAQSKEDVELAHKVFALLAHSRAPLTALQLQHALAASLETLSFDTDDIVPIPLVLSVCGSLVVVESTNDWNLKDGDVVRFIHYTTQEFIKGVENSDIPPPQVLFSLICSIHLDAHLSDLQDPQNPQISEYHLPYIENRFLAYAYHYWGEHVELCKDQGGQGWCGPTSLIQLDCRLGKKTTCLFTGANLAMLFGFLRSTPSSASISPATHSREGQLDVIHPLATSTGDWMTKAAILQRILASAYDQLNTRDVLQGFTPLHRAVRFGCISMARQLLQFASSSPTGFDINHNENSSGSTPLHVACNYYSDHRVAKDNLIRLIASHPSVDPNIRDKDGKTVLAHFCQSDMDPPLNALLSFFPNIDLNVQDTGGHTPLHYACVWLSGDYPKRLISAFPGIAANLPELDRGQTAFMQICELGFTDTARWFLERNQPCDRNLVLQRDKEGRNALFLVSKPEENFELVKLLIDHGSDPTTDSPGNSTFLKWAKYPHRSGHRMALDLLLSRHPELDVLQRDDYGYTALMHALSPQTHSAGHPETASFVGHLLSSYTSRPEVDRDYANASDGQGRTALIRLCQQRFRRFTSTLDVLLSFPEIDIHIRDKHGLSALDYMLRNRPAHPKGRIGSLLSHHSWNPSIVRKAVVTALRMPAARDWRQTSLEWLELVKELFNCPRVIQAYDWDRQNGDPDIVILLALASRHKHRALLLPFLLRLCHERWR</sequence>
<keyword evidence="2" id="KW-0040">ANK repeat</keyword>
<dbReference type="Gene3D" id="3.40.50.300">
    <property type="entry name" value="P-loop containing nucleotide triphosphate hydrolases"/>
    <property type="match status" value="1"/>
</dbReference>
<dbReference type="Pfam" id="PF12796">
    <property type="entry name" value="Ank_2"/>
    <property type="match status" value="3"/>
</dbReference>
<dbReference type="Gene3D" id="1.25.40.20">
    <property type="entry name" value="Ankyrin repeat-containing domain"/>
    <property type="match status" value="2"/>
</dbReference>
<dbReference type="Pfam" id="PF24883">
    <property type="entry name" value="NPHP3_N"/>
    <property type="match status" value="1"/>
</dbReference>
<dbReference type="OrthoDB" id="7464126at2759"/>
<feature type="repeat" description="ANK" evidence="2">
    <location>
        <begin position="608"/>
        <end position="630"/>
    </location>
</feature>
<comment type="caution">
    <text evidence="4">The sequence shown here is derived from an EMBL/GenBank/DDBJ whole genome shotgun (WGS) entry which is preliminary data.</text>
</comment>
<organism evidence="4 5">
    <name type="scientific">Ephemerocybe angulata</name>
    <dbReference type="NCBI Taxonomy" id="980116"/>
    <lineage>
        <taxon>Eukaryota</taxon>
        <taxon>Fungi</taxon>
        <taxon>Dikarya</taxon>
        <taxon>Basidiomycota</taxon>
        <taxon>Agaricomycotina</taxon>
        <taxon>Agaricomycetes</taxon>
        <taxon>Agaricomycetidae</taxon>
        <taxon>Agaricales</taxon>
        <taxon>Agaricineae</taxon>
        <taxon>Psathyrellaceae</taxon>
        <taxon>Ephemerocybe</taxon>
    </lineage>
</organism>
<dbReference type="InterPro" id="IPR027417">
    <property type="entry name" value="P-loop_NTPase"/>
</dbReference>